<reference evidence="5" key="2">
    <citation type="submission" date="2015-01" db="EMBL/GenBank/DDBJ databases">
        <title>Evolutionary Origins and Diversification of the Mycorrhizal Mutualists.</title>
        <authorList>
            <consortium name="DOE Joint Genome Institute"/>
            <consortium name="Mycorrhizal Genomics Consortium"/>
            <person name="Kohler A."/>
            <person name="Kuo A."/>
            <person name="Nagy L.G."/>
            <person name="Floudas D."/>
            <person name="Copeland A."/>
            <person name="Barry K.W."/>
            <person name="Cichocki N."/>
            <person name="Veneault-Fourrey C."/>
            <person name="LaButti K."/>
            <person name="Lindquist E.A."/>
            <person name="Lipzen A."/>
            <person name="Lundell T."/>
            <person name="Morin E."/>
            <person name="Murat C."/>
            <person name="Riley R."/>
            <person name="Ohm R."/>
            <person name="Sun H."/>
            <person name="Tunlid A."/>
            <person name="Henrissat B."/>
            <person name="Grigoriev I.V."/>
            <person name="Hibbett D.S."/>
            <person name="Martin F."/>
        </authorList>
    </citation>
    <scope>NUCLEOTIDE SEQUENCE [LARGE SCALE GENOMIC DNA]</scope>
    <source>
        <strain evidence="5">Foug A</strain>
    </source>
</reference>
<keyword evidence="5" id="KW-1185">Reference proteome</keyword>
<dbReference type="PANTHER" id="PTHR31138:SF1">
    <property type="entry name" value="PDZ DOMAIN-CONTAINING PROTEIN"/>
    <property type="match status" value="1"/>
</dbReference>
<dbReference type="Proteomes" id="UP000053989">
    <property type="component" value="Unassembled WGS sequence"/>
</dbReference>
<evidence type="ECO:0000313" key="5">
    <source>
        <dbReference type="Proteomes" id="UP000053989"/>
    </source>
</evidence>
<evidence type="ECO:0000259" key="2">
    <source>
        <dbReference type="Pfam" id="PF14613"/>
    </source>
</evidence>
<feature type="region of interest" description="Disordered" evidence="1">
    <location>
        <begin position="164"/>
        <end position="188"/>
    </location>
</feature>
<organism evidence="4 5">
    <name type="scientific">Scleroderma citrinum Foug A</name>
    <dbReference type="NCBI Taxonomy" id="1036808"/>
    <lineage>
        <taxon>Eukaryota</taxon>
        <taxon>Fungi</taxon>
        <taxon>Dikarya</taxon>
        <taxon>Basidiomycota</taxon>
        <taxon>Agaricomycotina</taxon>
        <taxon>Agaricomycetes</taxon>
        <taxon>Agaricomycetidae</taxon>
        <taxon>Boletales</taxon>
        <taxon>Sclerodermatineae</taxon>
        <taxon>Sclerodermataceae</taxon>
        <taxon>Scleroderma</taxon>
    </lineage>
</organism>
<feature type="domain" description="HAM1-like C-terminal" evidence="2">
    <location>
        <begin position="598"/>
        <end position="722"/>
    </location>
</feature>
<dbReference type="AlphaFoldDB" id="A0A0C3DS95"/>
<dbReference type="STRING" id="1036808.A0A0C3DS95"/>
<evidence type="ECO:0000259" key="3">
    <source>
        <dbReference type="Pfam" id="PF19343"/>
    </source>
</evidence>
<proteinExistence type="predicted"/>
<dbReference type="OrthoDB" id="19394at2759"/>
<evidence type="ECO:0000256" key="1">
    <source>
        <dbReference type="SAM" id="MobiDB-lite"/>
    </source>
</evidence>
<dbReference type="InParanoid" id="A0A0C3DS95"/>
<sequence length="781" mass="88365">MDKLSSVIAAVDAGKLPTQQQTNNYIDYALNHVVAPLEADDSSRLSEQGRILARDLRELLLANKQLGTNKNYDNLLQEMLWHLQESNFSDVRLEAMDVEEATADLDAFRRSIRTLIKILWTNLSGEGNNLLNDFASFTRLMVADLAEVVESQASQAKHAVREFDTQVQEGDKDNLGRKRKTPEEIEEEDAKAKFEKTMDTVKGTGSTVIGAAQSAQETAKETSDRAANRLQEAYFAMIERAQSDPEYKRALSTLFDMVAKWANKAVDTAAEVDRAAILETFVVDPTEEKHLHQALCNLRTLIERLADDRSLDNLFSHLRLCAVDARQDPDIRAWFNDFFVYARKCLLEPGYVRTEQACQEYEDLRKRWNKLLDEESDTARKWKEDIKGLRHEFCALRNAISRGPDILRLRKAHEKLRNDVDRFSAATGEAKLQFAVEQGSWFWQDIFNVYVARVLSVLKDIPIPRTEYVDSEVEFVLENLDISSFRLLPGHVYMRNITDVDITAPEGGTAEAAWGTLTHIRLQALQLTLKEVSFFYKDKTATIGPSDFRGIMEFNLPTQGLDVDFQFRLIPNTPLGLKERERRRRFFVVERVDVRLSDNITFEVKQSNHPILASVFKPILVLRFREALERTLEEQIRALFDLADGLAFDTCKRAEVFEDTGLGRGPAIAAGIWSEIGRLRRLEGGLLAGWKATSTGIIKEGLPGEAKLAMGAEPQILPGVKRGPLGTHSVPIAERPEAQVVSQSVHEGVEEVQSFKVAVQKKTQAEKQRPGWQSHAFDFAE</sequence>
<dbReference type="InterPro" id="IPR045967">
    <property type="entry name" value="HAM1-like_N"/>
</dbReference>
<evidence type="ECO:0000313" key="4">
    <source>
        <dbReference type="EMBL" id="KIM63505.1"/>
    </source>
</evidence>
<reference evidence="4 5" key="1">
    <citation type="submission" date="2014-04" db="EMBL/GenBank/DDBJ databases">
        <authorList>
            <consortium name="DOE Joint Genome Institute"/>
            <person name="Kuo A."/>
            <person name="Kohler A."/>
            <person name="Nagy L.G."/>
            <person name="Floudas D."/>
            <person name="Copeland A."/>
            <person name="Barry K.W."/>
            <person name="Cichocki N."/>
            <person name="Veneault-Fourrey C."/>
            <person name="LaButti K."/>
            <person name="Lindquist E.A."/>
            <person name="Lipzen A."/>
            <person name="Lundell T."/>
            <person name="Morin E."/>
            <person name="Murat C."/>
            <person name="Sun H."/>
            <person name="Tunlid A."/>
            <person name="Henrissat B."/>
            <person name="Grigoriev I.V."/>
            <person name="Hibbett D.S."/>
            <person name="Martin F."/>
            <person name="Nordberg H.P."/>
            <person name="Cantor M.N."/>
            <person name="Hua S.X."/>
        </authorList>
    </citation>
    <scope>NUCLEOTIDE SEQUENCE [LARGE SCALE GENOMIC DNA]</scope>
    <source>
        <strain evidence="4 5">Foug A</strain>
    </source>
</reference>
<dbReference type="InterPro" id="IPR027842">
    <property type="entry name" value="HAM1-like_C"/>
</dbReference>
<dbReference type="Pfam" id="PF19343">
    <property type="entry name" value="HAM1_N"/>
    <property type="match status" value="2"/>
</dbReference>
<feature type="compositionally biased region" description="Basic and acidic residues" evidence="1">
    <location>
        <begin position="164"/>
        <end position="176"/>
    </location>
</feature>
<gene>
    <name evidence="4" type="ORF">SCLCIDRAFT_24175</name>
</gene>
<dbReference type="Pfam" id="PF14613">
    <property type="entry name" value="HAM1_C"/>
    <property type="match status" value="1"/>
</dbReference>
<accession>A0A0C3DS95</accession>
<dbReference type="HOGENOM" id="CLU_018362_0_0_1"/>
<protein>
    <submittedName>
        <fullName evidence="4">Uncharacterized protein</fullName>
    </submittedName>
</protein>
<feature type="domain" description="HAM1-like N-terminal" evidence="3">
    <location>
        <begin position="5"/>
        <end position="225"/>
    </location>
</feature>
<feature type="domain" description="HAM1-like N-terminal" evidence="3">
    <location>
        <begin position="237"/>
        <end position="566"/>
    </location>
</feature>
<name>A0A0C3DS95_9AGAM</name>
<dbReference type="EMBL" id="KN822034">
    <property type="protein sequence ID" value="KIM63505.1"/>
    <property type="molecule type" value="Genomic_DNA"/>
</dbReference>
<dbReference type="PANTHER" id="PTHR31138">
    <property type="entry name" value="CHROMOSOME 19, WHOLE GENOME SHOTGUN SEQUENCE"/>
    <property type="match status" value="1"/>
</dbReference>